<keyword evidence="3" id="KW-1185">Reference proteome</keyword>
<dbReference type="Pfam" id="PF01863">
    <property type="entry name" value="YgjP-like"/>
    <property type="match status" value="1"/>
</dbReference>
<feature type="domain" description="YgjP-like metallopeptidase" evidence="1">
    <location>
        <begin position="34"/>
        <end position="246"/>
    </location>
</feature>
<organism evidence="2 3">
    <name type="scientific">Candidatus Micrarchaeum acidiphilum ARMAN-2</name>
    <dbReference type="NCBI Taxonomy" id="425595"/>
    <lineage>
        <taxon>Archaea</taxon>
        <taxon>Candidatus Micrarchaeota</taxon>
        <taxon>Candidatus Micrarchaeia</taxon>
        <taxon>Candidatus Micrarchaeales</taxon>
        <taxon>Candidatus Micrarchaeaceae</taxon>
        <taxon>Candidatus Micrarchaeum</taxon>
    </lineage>
</organism>
<dbReference type="CDD" id="cd07344">
    <property type="entry name" value="M48_yhfN_like"/>
    <property type="match status" value="1"/>
</dbReference>
<dbReference type="Proteomes" id="UP000332487">
    <property type="component" value="Unassembled WGS sequence"/>
</dbReference>
<gene>
    <name evidence="2" type="ORF">UNLARM2_0638</name>
</gene>
<evidence type="ECO:0000313" key="3">
    <source>
        <dbReference type="Proteomes" id="UP000332487"/>
    </source>
</evidence>
<reference evidence="2 3" key="1">
    <citation type="journal article" date="2009" name="Genome Biol.">
        <title>Community-wide analysis of microbial genome sequence signatures.</title>
        <authorList>
            <person name="Dick G.J."/>
            <person name="Andersson A.F."/>
            <person name="Baker B.J."/>
            <person name="Simmons S.L."/>
            <person name="Thomas B.C."/>
            <person name="Yelton A.P."/>
            <person name="Banfield J.F."/>
        </authorList>
    </citation>
    <scope>NUCLEOTIDE SEQUENCE [LARGE SCALE GENOMIC DNA]</scope>
    <source>
        <strain evidence="2">ARMAN-2</strain>
    </source>
</reference>
<dbReference type="PANTHER" id="PTHR30399:SF1">
    <property type="entry name" value="UTP PYROPHOSPHATASE"/>
    <property type="match status" value="1"/>
</dbReference>
<dbReference type="PANTHER" id="PTHR30399">
    <property type="entry name" value="UNCHARACTERIZED PROTEIN YGJP"/>
    <property type="match status" value="1"/>
</dbReference>
<proteinExistence type="predicted"/>
<dbReference type="AlphaFoldDB" id="C7DHU7"/>
<evidence type="ECO:0000259" key="1">
    <source>
        <dbReference type="Pfam" id="PF01863"/>
    </source>
</evidence>
<name>C7DHU7_MICA2</name>
<dbReference type="EMBL" id="GG697240">
    <property type="protein sequence ID" value="EET90199.1"/>
    <property type="molecule type" value="Genomic_DNA"/>
</dbReference>
<sequence>MEISLGEENGMHAEPIRIGAKEIPVRIIKKRIRNSYARVKNGEVVIELPASLGSKASAKTVLSLRDRISKAILSNPGRYLLDGQLRFADGQLTRPLGTEFRICILRAARSTCSARVSGNTITAYIPESTPPSASEELASKVISKVLSEASGRRLGEIVEKINSSGPKSEVRRLIVKPSRRVWGYYSTKDGSLMLNTKLLYAPYQILEYVVVHELVHAKIRSHSRRFWDMVRSFIPDYKERRRWLRENSFTITS</sequence>
<accession>C7DHU7</accession>
<evidence type="ECO:0000313" key="2">
    <source>
        <dbReference type="EMBL" id="EET90199.1"/>
    </source>
</evidence>
<reference evidence="2 3" key="2">
    <citation type="journal article" date="2010" name="Proc. Natl. Acad. Sci. U.S.A.">
        <title>Enigmatic, ultrasmall, uncultivated Archaea.</title>
        <authorList>
            <person name="Baker B.J."/>
            <person name="Comolli L.R."/>
            <person name="Dick G.J."/>
            <person name="Hauser L.J."/>
            <person name="Hyatt D."/>
            <person name="Dill B.D."/>
            <person name="Land M.L."/>
            <person name="Verberkmoes N.C."/>
            <person name="Hettich R.L."/>
            <person name="Banfield J.F."/>
        </authorList>
    </citation>
    <scope>NUCLEOTIDE SEQUENCE [LARGE SCALE GENOMIC DNA]</scope>
    <source>
        <strain evidence="2">ARMAN-2</strain>
    </source>
</reference>
<dbReference type="Gene3D" id="3.30.2010.10">
    <property type="entry name" value="Metalloproteases ('zincins'), catalytic domain"/>
    <property type="match status" value="1"/>
</dbReference>
<protein>
    <recommendedName>
        <fullName evidence="1">YgjP-like metallopeptidase domain-containing protein</fullName>
    </recommendedName>
</protein>
<dbReference type="InterPro" id="IPR002725">
    <property type="entry name" value="YgjP-like_metallopeptidase"/>
</dbReference>
<dbReference type="InterPro" id="IPR053136">
    <property type="entry name" value="UTP_pyrophosphatase-like"/>
</dbReference>